<proteinExistence type="predicted"/>
<dbReference type="PROSITE" id="PS50975">
    <property type="entry name" value="ATP_GRASP"/>
    <property type="match status" value="1"/>
</dbReference>
<dbReference type="Proteomes" id="UP001575181">
    <property type="component" value="Unassembled WGS sequence"/>
</dbReference>
<dbReference type="Gene3D" id="3.30.470.20">
    <property type="entry name" value="ATP-grasp fold, B domain"/>
    <property type="match status" value="1"/>
</dbReference>
<dbReference type="InterPro" id="IPR013815">
    <property type="entry name" value="ATP_grasp_subdomain_1"/>
</dbReference>
<gene>
    <name evidence="6" type="ORF">ACERLL_08055</name>
</gene>
<evidence type="ECO:0000313" key="6">
    <source>
        <dbReference type="EMBL" id="MFA9460776.1"/>
    </source>
</evidence>
<comment type="caution">
    <text evidence="6">The sequence shown here is derived from an EMBL/GenBank/DDBJ whole genome shotgun (WGS) entry which is preliminary data.</text>
</comment>
<dbReference type="Gene3D" id="3.30.1490.20">
    <property type="entry name" value="ATP-grasp fold, A domain"/>
    <property type="match status" value="1"/>
</dbReference>
<evidence type="ECO:0000313" key="7">
    <source>
        <dbReference type="Proteomes" id="UP001575181"/>
    </source>
</evidence>
<dbReference type="Pfam" id="PF02655">
    <property type="entry name" value="ATP-grasp_3"/>
    <property type="match status" value="1"/>
</dbReference>
<keyword evidence="2 4" id="KW-0547">Nucleotide-binding</keyword>
<dbReference type="Gene3D" id="3.40.50.20">
    <property type="match status" value="1"/>
</dbReference>
<evidence type="ECO:0000256" key="2">
    <source>
        <dbReference type="ARBA" id="ARBA00022741"/>
    </source>
</evidence>
<organism evidence="6 7">
    <name type="scientific">Thiohalorhabdus methylotrophus</name>
    <dbReference type="NCBI Taxonomy" id="3242694"/>
    <lineage>
        <taxon>Bacteria</taxon>
        <taxon>Pseudomonadati</taxon>
        <taxon>Pseudomonadota</taxon>
        <taxon>Gammaproteobacteria</taxon>
        <taxon>Thiohalorhabdales</taxon>
        <taxon>Thiohalorhabdaceae</taxon>
        <taxon>Thiohalorhabdus</taxon>
    </lineage>
</organism>
<dbReference type="PANTHER" id="PTHR43585:SF2">
    <property type="entry name" value="ATP-GRASP ENZYME FSQD"/>
    <property type="match status" value="1"/>
</dbReference>
<keyword evidence="3 4" id="KW-0067">ATP-binding</keyword>
<dbReference type="InterPro" id="IPR003806">
    <property type="entry name" value="ATP-grasp_PylC-type"/>
</dbReference>
<reference evidence="6 7" key="1">
    <citation type="submission" date="2024-08" db="EMBL/GenBank/DDBJ databases">
        <title>Whole-genome sequencing of halo(alkali)philic microorganisms from hypersaline lakes.</title>
        <authorList>
            <person name="Sorokin D.Y."/>
            <person name="Merkel A.Y."/>
            <person name="Messina E."/>
            <person name="Yakimov M."/>
        </authorList>
    </citation>
    <scope>NUCLEOTIDE SEQUENCE [LARGE SCALE GENOMIC DNA]</scope>
    <source>
        <strain evidence="6 7">Cl-TMA</strain>
    </source>
</reference>
<evidence type="ECO:0000256" key="3">
    <source>
        <dbReference type="ARBA" id="ARBA00022840"/>
    </source>
</evidence>
<dbReference type="SUPFAM" id="SSF56059">
    <property type="entry name" value="Glutathione synthetase ATP-binding domain-like"/>
    <property type="match status" value="1"/>
</dbReference>
<accession>A0ABV4TXC1</accession>
<dbReference type="PANTHER" id="PTHR43585">
    <property type="entry name" value="FUMIPYRROLE BIOSYNTHESIS PROTEIN C"/>
    <property type="match status" value="1"/>
</dbReference>
<dbReference type="InterPro" id="IPR011761">
    <property type="entry name" value="ATP-grasp"/>
</dbReference>
<keyword evidence="1" id="KW-0436">Ligase</keyword>
<dbReference type="InterPro" id="IPR052032">
    <property type="entry name" value="ATP-dep_AA_Ligase"/>
</dbReference>
<protein>
    <submittedName>
        <fullName evidence="6">ATP-grasp domain-containing protein</fullName>
    </submittedName>
</protein>
<feature type="domain" description="ATP-grasp" evidence="5">
    <location>
        <begin position="94"/>
        <end position="290"/>
    </location>
</feature>
<keyword evidence="7" id="KW-1185">Reference proteome</keyword>
<dbReference type="RefSeq" id="WP_373655563.1">
    <property type="nucleotide sequence ID" value="NZ_JBGUAW010000005.1"/>
</dbReference>
<evidence type="ECO:0000256" key="1">
    <source>
        <dbReference type="ARBA" id="ARBA00022598"/>
    </source>
</evidence>
<name>A0ABV4TXC1_9GAMM</name>
<evidence type="ECO:0000259" key="5">
    <source>
        <dbReference type="PROSITE" id="PS50975"/>
    </source>
</evidence>
<evidence type="ECO:0000256" key="4">
    <source>
        <dbReference type="PROSITE-ProRule" id="PRU00409"/>
    </source>
</evidence>
<dbReference type="EMBL" id="JBGUAW010000005">
    <property type="protein sequence ID" value="MFA9460776.1"/>
    <property type="molecule type" value="Genomic_DNA"/>
</dbReference>
<sequence length="384" mass="42497">MPPIEYAKNENHYVITVDFKPDNPGHAVADEYHNLSTRDHEGVLHLAREKRIDGIVAYASDPAAPTAAFVAEELGLPGNPYEAVSTLADKKKFRDFLQAHGFNSPKCEVFSDVREAGAFLSEIPGDAFVKPADSSGSKGVTRLKERTAFAEAFFQAAEFSPTERVVIEEEIPRSGYQIDADAFVVDGDLRFCCWSNQHVDANCSGNVPAGISFPSTLTAQKQAHAEKETQRLLDAIGFRNGALNIELVFTDTGELYFLEVGPRNGGNLIPEVTRYATGVDMIKYTVDAALGRDCSDLENRPVSGFWSSYIIHSRRPGRFRELRVSSLLEEKIVEWDPWVAAGDRVNAFQGAHHTLGTSILRFSDMEEMLSLMDDMESHIEVCTD</sequence>